<comment type="caution">
    <text evidence="3">The sequence shown here is derived from an EMBL/GenBank/DDBJ whole genome shotgun (WGS) entry which is preliminary data.</text>
</comment>
<dbReference type="RefSeq" id="WP_146467468.1">
    <property type="nucleotide sequence ID" value="NZ_VOGW01000152.1"/>
</dbReference>
<reference evidence="3" key="1">
    <citation type="journal article" date="2019" name="Microbiol. Resour. Announc.">
        <title>Draft Genomic Sequences of Streptomyces misionensis and Streptomyces albidoflavus, bacteria applied for phytopathogen biocontrol.</title>
        <authorList>
            <person name="Pylro V."/>
            <person name="Dias A."/>
            <person name="Andreote F."/>
            <person name="Varani A."/>
            <person name="Andreote C."/>
            <person name="Bernardo E."/>
            <person name="Martins T."/>
        </authorList>
    </citation>
    <scope>NUCLEOTIDE SEQUENCE [LARGE SCALE GENOMIC DNA]</scope>
    <source>
        <strain evidence="3">66</strain>
    </source>
</reference>
<keyword evidence="3" id="KW-0378">Hydrolase</keyword>
<dbReference type="Pfam" id="PF07510">
    <property type="entry name" value="GmrSD_C"/>
    <property type="match status" value="1"/>
</dbReference>
<dbReference type="PANTHER" id="PTHR24094:SF15">
    <property type="entry name" value="AMP-DEPENDENT SYNTHETASE_LIGASE DOMAIN-CONTAINING PROTEIN-RELATED"/>
    <property type="match status" value="1"/>
</dbReference>
<sequence>MTRLKSGAVGAVVVLAAVTGCKSGQSTGAAGPEPKGGGGAAVAAADALTVKGRAPKTGYSRDRFGSAWADTDSNSCDTRDDILKRDLKDVKFTGGTCKVTYGVLNPDPYSGKEITYRRGRSKVDIDHVVALSDAWQKGAKYWDASKRIALANDPLNLIAVDASANRGKGDGDAATWLPPDTAYRCTYVATQVAVKKKYGLWVTSAEKAAMKKVLAGCPDQKLPSGGNPTEAPSRFTAR</sequence>
<dbReference type="PROSITE" id="PS51257">
    <property type="entry name" value="PROKAR_LIPOPROTEIN"/>
    <property type="match status" value="1"/>
</dbReference>
<dbReference type="EMBL" id="VOGW01000152">
    <property type="protein sequence ID" value="TWV36716.1"/>
    <property type="molecule type" value="Genomic_DNA"/>
</dbReference>
<accession>A0A5C6J5M9</accession>
<evidence type="ECO:0000256" key="1">
    <source>
        <dbReference type="SAM" id="MobiDB-lite"/>
    </source>
</evidence>
<dbReference type="PANTHER" id="PTHR24094">
    <property type="entry name" value="SECRETED PROTEIN"/>
    <property type="match status" value="1"/>
</dbReference>
<evidence type="ECO:0000313" key="3">
    <source>
        <dbReference type="EMBL" id="TWV36716.1"/>
    </source>
</evidence>
<dbReference type="InterPro" id="IPR011089">
    <property type="entry name" value="GmrSD_C"/>
</dbReference>
<feature type="region of interest" description="Disordered" evidence="1">
    <location>
        <begin position="217"/>
        <end position="238"/>
    </location>
</feature>
<keyword evidence="3" id="KW-0255">Endonuclease</keyword>
<dbReference type="Proteomes" id="UP000320481">
    <property type="component" value="Unassembled WGS sequence"/>
</dbReference>
<evidence type="ECO:0000259" key="2">
    <source>
        <dbReference type="Pfam" id="PF07510"/>
    </source>
</evidence>
<proteinExistence type="predicted"/>
<keyword evidence="3" id="KW-0540">Nuclease</keyword>
<dbReference type="GO" id="GO:0004519">
    <property type="term" value="F:endonuclease activity"/>
    <property type="evidence" value="ECO:0007669"/>
    <property type="project" value="UniProtKB-KW"/>
</dbReference>
<keyword evidence="4" id="KW-1185">Reference proteome</keyword>
<gene>
    <name evidence="3" type="ORF">FRZ03_25465</name>
</gene>
<organism evidence="3 4">
    <name type="scientific">Streptomyces misionensis</name>
    <dbReference type="NCBI Taxonomy" id="67331"/>
    <lineage>
        <taxon>Bacteria</taxon>
        <taxon>Bacillati</taxon>
        <taxon>Actinomycetota</taxon>
        <taxon>Actinomycetes</taxon>
        <taxon>Kitasatosporales</taxon>
        <taxon>Streptomycetaceae</taxon>
        <taxon>Streptomyces</taxon>
    </lineage>
</organism>
<dbReference type="AlphaFoldDB" id="A0A5C6J5M9"/>
<evidence type="ECO:0000313" key="4">
    <source>
        <dbReference type="Proteomes" id="UP000320481"/>
    </source>
</evidence>
<name>A0A5C6J5M9_9ACTN</name>
<feature type="domain" description="GmrSD restriction endonucleases C-terminal" evidence="2">
    <location>
        <begin position="77"/>
        <end position="212"/>
    </location>
</feature>
<protein>
    <submittedName>
        <fullName evidence="3">HNH endonuclease</fullName>
    </submittedName>
</protein>